<dbReference type="InterPro" id="IPR052182">
    <property type="entry name" value="Glycogen/Maltodextrin_Phosph"/>
</dbReference>
<comment type="caution">
    <text evidence="10">The sequence shown here is derived from an EMBL/GenBank/DDBJ whole genome shotgun (WGS) entry which is preliminary data.</text>
</comment>
<accession>A0A098S1G4</accession>
<dbReference type="PANTHER" id="PTHR42655">
    <property type="entry name" value="GLYCOGEN PHOSPHORYLASE"/>
    <property type="match status" value="1"/>
</dbReference>
<dbReference type="AlphaFoldDB" id="A0A098S1G4"/>
<evidence type="ECO:0000256" key="8">
    <source>
        <dbReference type="ARBA" id="ARBA00023277"/>
    </source>
</evidence>
<dbReference type="PROSITE" id="PS00102">
    <property type="entry name" value="PHOSPHORYLASE"/>
    <property type="match status" value="1"/>
</dbReference>
<dbReference type="Proteomes" id="UP000029736">
    <property type="component" value="Unassembled WGS sequence"/>
</dbReference>
<comment type="similarity">
    <text evidence="3">Belongs to the glycogen phosphorylase family.</text>
</comment>
<dbReference type="Pfam" id="PF00343">
    <property type="entry name" value="Phosphorylase"/>
    <property type="match status" value="1"/>
</dbReference>
<keyword evidence="5" id="KW-0328">Glycosyltransferase</keyword>
<reference evidence="10 11" key="1">
    <citation type="journal article" date="2014" name="Int. J. Syst. Evol. Microbiol.">
        <title>Phaeodactylibacter xiamenensis gen. nov., sp. nov., a member of the family Saprospiraceae isolated from the marine alga Phaeodactylum tricornutum.</title>
        <authorList>
            <person name="Chen Z.Jr."/>
            <person name="Lei X."/>
            <person name="Lai Q."/>
            <person name="Li Y."/>
            <person name="Zhang B."/>
            <person name="Zhang J."/>
            <person name="Zhang H."/>
            <person name="Yang L."/>
            <person name="Zheng W."/>
            <person name="Tian Y."/>
            <person name="Yu Z."/>
            <person name="Xu H.Jr."/>
            <person name="Zheng T."/>
        </authorList>
    </citation>
    <scope>NUCLEOTIDE SEQUENCE [LARGE SCALE GENOMIC DNA]</scope>
    <source>
        <strain evidence="10 11">KD52</strain>
    </source>
</reference>
<dbReference type="InterPro" id="IPR035090">
    <property type="entry name" value="Pyridoxal_P_attach_site"/>
</dbReference>
<dbReference type="GO" id="GO:0008184">
    <property type="term" value="F:glycogen phosphorylase activity"/>
    <property type="evidence" value="ECO:0007669"/>
    <property type="project" value="InterPro"/>
</dbReference>
<dbReference type="InterPro" id="IPR011834">
    <property type="entry name" value="Agluc_phsphrylas"/>
</dbReference>
<evidence type="ECO:0000256" key="7">
    <source>
        <dbReference type="ARBA" id="ARBA00022898"/>
    </source>
</evidence>
<evidence type="ECO:0000256" key="4">
    <source>
        <dbReference type="ARBA" id="ARBA00012591"/>
    </source>
</evidence>
<dbReference type="PANTHER" id="PTHR42655:SF1">
    <property type="entry name" value="GLYCOGEN PHOSPHORYLASE"/>
    <property type="match status" value="1"/>
</dbReference>
<proteinExistence type="inferred from homology"/>
<keyword evidence="11" id="KW-1185">Reference proteome</keyword>
<evidence type="ECO:0000256" key="5">
    <source>
        <dbReference type="ARBA" id="ARBA00022676"/>
    </source>
</evidence>
<evidence type="ECO:0000256" key="3">
    <source>
        <dbReference type="ARBA" id="ARBA00006047"/>
    </source>
</evidence>
<evidence type="ECO:0000256" key="9">
    <source>
        <dbReference type="ARBA" id="ARBA00025174"/>
    </source>
</evidence>
<keyword evidence="8" id="KW-0119">Carbohydrate metabolism</keyword>
<dbReference type="STRING" id="1524460.IX84_25510"/>
<sequence length="540" mass="60858">MADSKGTLPRVAYFCMEYGLDNRFKAYAGGLGILAGDYMKGAKQYDYPIVGIGIKWKQGYTDQFIGEDGKPYDSYRNYNYDDFMEDTGITVNVEIRGRNVACKVWKLEAFGNAPLYLLDTDVPGNEDGWITGQLYGWFGEERIAQELVLGVGGVRALRSLGIEVDVYHFNEGHALFAGFELMREKMEDGMTFEEAWAASKNEIVFTTHTPVIQGNESHPVDRLMYMGANLGMKPSQLRRLAGDPFNMTVGALRLSKKSNAVAQLHGETANQMWKHIHDRSDIVAITNGIHQGTWVDQAMLDAAEAGKDLWEPHLKNKRALIDLVKRKNGVTLDEEKLIIGFARRSVPYKRSDLIFSKPEVIEPYLKEGKIQLVFSGRAHPLDDTGKAIAANLVRMSKLYPNAVVFLENYDMEIGAAITRGSDVWLNNPRRPKEASGTSGMKASMNGVLNLSVLDGWWPEACQDSVNGWQIGNAFESDNLEEQDDNDREALYDVLLNKVVPTYYDNRKKWLKMMHASIQSTRDAFGVKRMLEEYYDLLYTA</sequence>
<evidence type="ECO:0000256" key="2">
    <source>
        <dbReference type="ARBA" id="ARBA00001933"/>
    </source>
</evidence>
<protein>
    <recommendedName>
        <fullName evidence="4">glycogen phosphorylase</fullName>
        <ecNumber evidence="4">2.4.1.1</ecNumber>
    </recommendedName>
</protein>
<dbReference type="GO" id="GO:0005975">
    <property type="term" value="P:carbohydrate metabolic process"/>
    <property type="evidence" value="ECO:0007669"/>
    <property type="project" value="InterPro"/>
</dbReference>
<organism evidence="10 11">
    <name type="scientific">Phaeodactylibacter xiamenensis</name>
    <dbReference type="NCBI Taxonomy" id="1524460"/>
    <lineage>
        <taxon>Bacteria</taxon>
        <taxon>Pseudomonadati</taxon>
        <taxon>Bacteroidota</taxon>
        <taxon>Saprospiria</taxon>
        <taxon>Saprospirales</taxon>
        <taxon>Haliscomenobacteraceae</taxon>
        <taxon>Phaeodactylibacter</taxon>
    </lineage>
</organism>
<name>A0A098S1G4_9BACT</name>
<dbReference type="EC" id="2.4.1.1" evidence="4"/>
<keyword evidence="6" id="KW-0808">Transferase</keyword>
<dbReference type="RefSeq" id="WP_044227028.1">
    <property type="nucleotide sequence ID" value="NZ_JBKAGJ010000022.1"/>
</dbReference>
<evidence type="ECO:0000256" key="6">
    <source>
        <dbReference type="ARBA" id="ARBA00022679"/>
    </source>
</evidence>
<dbReference type="OrthoDB" id="9760804at2"/>
<dbReference type="SUPFAM" id="SSF53756">
    <property type="entry name" value="UDP-Glycosyltransferase/glycogen phosphorylase"/>
    <property type="match status" value="1"/>
</dbReference>
<evidence type="ECO:0000313" key="10">
    <source>
        <dbReference type="EMBL" id="KGE85960.1"/>
    </source>
</evidence>
<comment type="catalytic activity">
    <reaction evidence="1">
        <text>[(1-&gt;4)-alpha-D-glucosyl](n) + phosphate = [(1-&gt;4)-alpha-D-glucosyl](n-1) + alpha-D-glucose 1-phosphate</text>
        <dbReference type="Rhea" id="RHEA:41732"/>
        <dbReference type="Rhea" id="RHEA-COMP:9584"/>
        <dbReference type="Rhea" id="RHEA-COMP:9586"/>
        <dbReference type="ChEBI" id="CHEBI:15444"/>
        <dbReference type="ChEBI" id="CHEBI:43474"/>
        <dbReference type="ChEBI" id="CHEBI:58601"/>
        <dbReference type="EC" id="2.4.1.1"/>
    </reaction>
</comment>
<evidence type="ECO:0000256" key="1">
    <source>
        <dbReference type="ARBA" id="ARBA00001275"/>
    </source>
</evidence>
<keyword evidence="7" id="KW-0663">Pyridoxal phosphate</keyword>
<dbReference type="EMBL" id="JPOS01000083">
    <property type="protein sequence ID" value="KGE85960.1"/>
    <property type="molecule type" value="Genomic_DNA"/>
</dbReference>
<dbReference type="InterPro" id="IPR000811">
    <property type="entry name" value="Glyco_trans_35"/>
</dbReference>
<evidence type="ECO:0000313" key="11">
    <source>
        <dbReference type="Proteomes" id="UP000029736"/>
    </source>
</evidence>
<comment type="cofactor">
    <cofactor evidence="2">
        <name>pyridoxal 5'-phosphate</name>
        <dbReference type="ChEBI" id="CHEBI:597326"/>
    </cofactor>
</comment>
<dbReference type="GO" id="GO:0030170">
    <property type="term" value="F:pyridoxal phosphate binding"/>
    <property type="evidence" value="ECO:0007669"/>
    <property type="project" value="InterPro"/>
</dbReference>
<dbReference type="Gene3D" id="3.40.50.2000">
    <property type="entry name" value="Glycogen Phosphorylase B"/>
    <property type="match status" value="3"/>
</dbReference>
<dbReference type="NCBIfam" id="TIGR02094">
    <property type="entry name" value="more_P_ylases"/>
    <property type="match status" value="1"/>
</dbReference>
<gene>
    <name evidence="10" type="ORF">IX84_25510</name>
</gene>
<comment type="function">
    <text evidence="9">Phosphorylase is an important allosteric enzyme in carbohydrate metabolism. Enzymes from different sources differ in their regulatory mechanisms and in their natural substrates. However, all known phosphorylases share catalytic and structural properties.</text>
</comment>